<dbReference type="InterPro" id="IPR057326">
    <property type="entry name" value="KR_dom"/>
</dbReference>
<reference evidence="5" key="1">
    <citation type="submission" date="2016-10" db="EMBL/GenBank/DDBJ databases">
        <title>Sequence of Gallionella enrichment culture.</title>
        <authorList>
            <person name="Poehlein A."/>
            <person name="Muehling M."/>
            <person name="Daniel R."/>
        </authorList>
    </citation>
    <scope>NUCLEOTIDE SEQUENCE</scope>
</reference>
<comment type="caution">
    <text evidence="5">The sequence shown here is derived from an EMBL/GenBank/DDBJ whole genome shotgun (WGS) entry which is preliminary data.</text>
</comment>
<dbReference type="InterPro" id="IPR002347">
    <property type="entry name" value="SDR_fam"/>
</dbReference>
<dbReference type="Gene3D" id="3.40.50.720">
    <property type="entry name" value="NAD(P)-binding Rossmann-like Domain"/>
    <property type="match status" value="1"/>
</dbReference>
<feature type="domain" description="Ketoreductase" evidence="4">
    <location>
        <begin position="11"/>
        <end position="187"/>
    </location>
</feature>
<keyword evidence="3 5" id="KW-0560">Oxidoreductase</keyword>
<dbReference type="SMART" id="SM00822">
    <property type="entry name" value="PKS_KR"/>
    <property type="match status" value="1"/>
</dbReference>
<gene>
    <name evidence="5" type="ORF">GALL_355230</name>
</gene>
<dbReference type="AlphaFoldDB" id="A0A1J5QZ02"/>
<proteinExistence type="inferred from homology"/>
<protein>
    <submittedName>
        <fullName evidence="5">Putative oxidoreductase</fullName>
        <ecNumber evidence="5">1.-.-.-</ecNumber>
    </submittedName>
</protein>
<dbReference type="SUPFAM" id="SSF51735">
    <property type="entry name" value="NAD(P)-binding Rossmann-fold domains"/>
    <property type="match status" value="1"/>
</dbReference>
<dbReference type="CDD" id="cd05233">
    <property type="entry name" value="SDR_c"/>
    <property type="match status" value="1"/>
</dbReference>
<accession>A0A1J5QZ02</accession>
<dbReference type="EMBL" id="MLJW01000777">
    <property type="protein sequence ID" value="OIQ82691.1"/>
    <property type="molecule type" value="Genomic_DNA"/>
</dbReference>
<dbReference type="FunFam" id="3.40.50.720:FF:000084">
    <property type="entry name" value="Short-chain dehydrogenase reductase"/>
    <property type="match status" value="1"/>
</dbReference>
<sequence length="241" mass="25764">MTYETLDLAGKVALITGASSGIGEELARLLSAQGVRLGLLSRSGKDLGLKNVLTRAGDVADRAVVEQLVADTVEEFGRLDIAVANAGVGSYGQFLDVPTAHEDEMIRTNVQGTINLYHAAVPHIIETGGGDLVTVASEAGRRGLPGEAVYSASKFAQIGLTRALDNELREKGIRATNIAPGGVWTHFAIDDGRGRVDGSDQLQGMMRPADIAELIYFVLTRPRHFRILETALRPMTEAQWG</sequence>
<dbReference type="InterPro" id="IPR036291">
    <property type="entry name" value="NAD(P)-bd_dom_sf"/>
</dbReference>
<dbReference type="PRINTS" id="PR00080">
    <property type="entry name" value="SDRFAMILY"/>
</dbReference>
<evidence type="ECO:0000259" key="4">
    <source>
        <dbReference type="SMART" id="SM00822"/>
    </source>
</evidence>
<evidence type="ECO:0000256" key="3">
    <source>
        <dbReference type="ARBA" id="ARBA00023002"/>
    </source>
</evidence>
<dbReference type="EC" id="1.-.-.-" evidence="5"/>
<evidence type="ECO:0000313" key="5">
    <source>
        <dbReference type="EMBL" id="OIQ82691.1"/>
    </source>
</evidence>
<evidence type="ECO:0000256" key="1">
    <source>
        <dbReference type="ARBA" id="ARBA00006484"/>
    </source>
</evidence>
<dbReference type="PANTHER" id="PTHR43391:SF14">
    <property type="entry name" value="DEHYDROGENASE_REDUCTASE SDR FAMILY PROTEIN 7-LIKE"/>
    <property type="match status" value="1"/>
</dbReference>
<keyword evidence="2" id="KW-0521">NADP</keyword>
<name>A0A1J5QZ02_9ZZZZ</name>
<dbReference type="GO" id="GO:0016491">
    <property type="term" value="F:oxidoreductase activity"/>
    <property type="evidence" value="ECO:0007669"/>
    <property type="project" value="UniProtKB-KW"/>
</dbReference>
<dbReference type="PANTHER" id="PTHR43391">
    <property type="entry name" value="RETINOL DEHYDROGENASE-RELATED"/>
    <property type="match status" value="1"/>
</dbReference>
<organism evidence="5">
    <name type="scientific">mine drainage metagenome</name>
    <dbReference type="NCBI Taxonomy" id="410659"/>
    <lineage>
        <taxon>unclassified sequences</taxon>
        <taxon>metagenomes</taxon>
        <taxon>ecological metagenomes</taxon>
    </lineage>
</organism>
<comment type="similarity">
    <text evidence="1">Belongs to the short-chain dehydrogenases/reductases (SDR) family.</text>
</comment>
<evidence type="ECO:0000256" key="2">
    <source>
        <dbReference type="ARBA" id="ARBA00022857"/>
    </source>
</evidence>
<dbReference type="Pfam" id="PF00106">
    <property type="entry name" value="adh_short"/>
    <property type="match status" value="1"/>
</dbReference>
<dbReference type="PRINTS" id="PR00081">
    <property type="entry name" value="GDHRDH"/>
</dbReference>